<sequence length="98" mass="10398">MLISICSHSSKKFQLTLPMRGAIIAASALCGREKISTHAPHAGSDPVISGDFSTALLFQLTLPMRGAISGMADYIAEIIFQLTLPMRGAIVRSLIGRG</sequence>
<evidence type="ECO:0000313" key="2">
    <source>
        <dbReference type="Proteomes" id="UP000011835"/>
    </source>
</evidence>
<proteinExistence type="predicted"/>
<dbReference type="EMBL" id="CP004346">
    <property type="protein sequence ID" value="AGH40897.1"/>
    <property type="molecule type" value="Genomic_DNA"/>
</dbReference>
<dbReference type="HOGENOM" id="CLU_2506087_0_0_11"/>
<name>M4RQT8_9BIFI</name>
<gene>
    <name evidence="1" type="ORF">D805_0630</name>
</gene>
<evidence type="ECO:0000313" key="1">
    <source>
        <dbReference type="EMBL" id="AGH40897.1"/>
    </source>
</evidence>
<organism evidence="1 2">
    <name type="scientific">Bifidobacterium thermophilum RBL67</name>
    <dbReference type="NCBI Taxonomy" id="1254439"/>
    <lineage>
        <taxon>Bacteria</taxon>
        <taxon>Bacillati</taxon>
        <taxon>Actinomycetota</taxon>
        <taxon>Actinomycetes</taxon>
        <taxon>Bifidobacteriales</taxon>
        <taxon>Bifidobacteriaceae</taxon>
        <taxon>Bifidobacterium</taxon>
    </lineage>
</organism>
<accession>M4RQT8</accession>
<protein>
    <submittedName>
        <fullName evidence="1">Uncharacterized protein</fullName>
    </submittedName>
</protein>
<dbReference type="AlphaFoldDB" id="M4RQT8"/>
<dbReference type="Proteomes" id="UP000011835">
    <property type="component" value="Chromosome"/>
</dbReference>
<keyword evidence="2" id="KW-1185">Reference proteome</keyword>
<dbReference type="KEGG" id="btp:D805_0630"/>
<reference evidence="1 2" key="1">
    <citation type="journal article" date="2013" name="Genome Announc.">
        <title>Complete Genome Sequence of the Probiotic Bifidobacterium thermophilum Strain RBL67.</title>
        <authorList>
            <person name="Jans C."/>
            <person name="Lacroix C."/>
            <person name="Follador R."/>
            <person name="Stevens M.J."/>
        </authorList>
    </citation>
    <scope>NUCLEOTIDE SEQUENCE [LARGE SCALE GENOMIC DNA]</scope>
    <source>
        <strain evidence="1 2">RBL67</strain>
    </source>
</reference>